<dbReference type="Pfam" id="PF00300">
    <property type="entry name" value="His_Phos_1"/>
    <property type="match status" value="1"/>
</dbReference>
<gene>
    <name evidence="2" type="ORF">TRAPUB_10523</name>
</gene>
<organism evidence="2 3">
    <name type="scientific">Trametes pubescens</name>
    <name type="common">White-rot fungus</name>
    <dbReference type="NCBI Taxonomy" id="154538"/>
    <lineage>
        <taxon>Eukaryota</taxon>
        <taxon>Fungi</taxon>
        <taxon>Dikarya</taxon>
        <taxon>Basidiomycota</taxon>
        <taxon>Agaricomycotina</taxon>
        <taxon>Agaricomycetes</taxon>
        <taxon>Polyporales</taxon>
        <taxon>Polyporaceae</taxon>
        <taxon>Trametes</taxon>
    </lineage>
</organism>
<keyword evidence="3" id="KW-1185">Reference proteome</keyword>
<dbReference type="InterPro" id="IPR013078">
    <property type="entry name" value="His_Pase_superF_clade-1"/>
</dbReference>
<dbReference type="CDD" id="cd07067">
    <property type="entry name" value="HP_PGM_like"/>
    <property type="match status" value="1"/>
</dbReference>
<comment type="caution">
    <text evidence="2">The sequence shown here is derived from an EMBL/GenBank/DDBJ whole genome shotgun (WGS) entry which is preliminary data.</text>
</comment>
<dbReference type="EMBL" id="MNAD01000443">
    <property type="protein sequence ID" value="OJT12958.1"/>
    <property type="molecule type" value="Genomic_DNA"/>
</dbReference>
<dbReference type="AlphaFoldDB" id="A0A1M2VZF0"/>
<dbReference type="Gene3D" id="3.40.50.1240">
    <property type="entry name" value="Phosphoglycerate mutase-like"/>
    <property type="match status" value="1"/>
</dbReference>
<evidence type="ECO:0000313" key="2">
    <source>
        <dbReference type="EMBL" id="OJT12958.1"/>
    </source>
</evidence>
<name>A0A1M2VZF0_TRAPU</name>
<dbReference type="InterPro" id="IPR029033">
    <property type="entry name" value="His_PPase_superfam"/>
</dbReference>
<dbReference type="Proteomes" id="UP000184267">
    <property type="component" value="Unassembled WGS sequence"/>
</dbReference>
<accession>A0A1M2VZF0</accession>
<dbReference type="SUPFAM" id="SSF53254">
    <property type="entry name" value="Phosphoglycerate mutase-like"/>
    <property type="match status" value="1"/>
</dbReference>
<dbReference type="PANTHER" id="PTHR16469">
    <property type="entry name" value="UBIQUITIN-ASSOCIATED AND SH3 DOMAIN-CONTAINING BA-RELATED"/>
    <property type="match status" value="1"/>
</dbReference>
<evidence type="ECO:0000313" key="3">
    <source>
        <dbReference type="Proteomes" id="UP000184267"/>
    </source>
</evidence>
<evidence type="ECO:0000256" key="1">
    <source>
        <dbReference type="SAM" id="MobiDB-lite"/>
    </source>
</evidence>
<feature type="region of interest" description="Disordered" evidence="1">
    <location>
        <begin position="231"/>
        <end position="255"/>
    </location>
</feature>
<evidence type="ECO:0008006" key="4">
    <source>
        <dbReference type="Google" id="ProtNLM"/>
    </source>
</evidence>
<reference evidence="2 3" key="1">
    <citation type="submission" date="2016-10" db="EMBL/GenBank/DDBJ databases">
        <title>Genome sequence of the basidiomycete white-rot fungus Trametes pubescens.</title>
        <authorList>
            <person name="Makela M.R."/>
            <person name="Granchi Z."/>
            <person name="Peng M."/>
            <person name="De Vries R.P."/>
            <person name="Grigoriev I."/>
            <person name="Riley R."/>
            <person name="Hilden K."/>
        </authorList>
    </citation>
    <scope>NUCLEOTIDE SEQUENCE [LARGE SCALE GENOMIC DNA]</scope>
    <source>
        <strain evidence="2 3">FBCC735</strain>
    </source>
</reference>
<protein>
    <recommendedName>
        <fullName evidence="4">Transcription factor tau 55 kDa subunit</fullName>
    </recommendedName>
</protein>
<dbReference type="PANTHER" id="PTHR16469:SF51">
    <property type="entry name" value="TRANSCRIPTION FACTOR TAU 55 KDA SUBUNIT"/>
    <property type="match status" value="1"/>
</dbReference>
<dbReference type="InterPro" id="IPR051710">
    <property type="entry name" value="Phosphatase_SH3-domain"/>
</dbReference>
<sequence length="255" mass="28498">MNWVTDDWESITGLARDPPLAPFGLTQAEELADYFLSLPEHERPTIILSSPYYRCLQTAVPSAQKLQLPLYVEHGLAEWYSPVAPDTGLHPRPSSATDLRGYFPEIDDSWKSIYYVSRKGEDLIAVHDRTKGLMRALVPYIERKFGGQHKRVLLVSHAATVIALTRELLADREMPLKVGCCTVTELARKPGETEVLGGWDVKRLADGSHLKEGVQREWGFENAIIRDGKVINDSGQPGTEHEKDEPVGLQADLLS</sequence>
<proteinExistence type="predicted"/>
<dbReference type="OMA" id="WYKPDRD"/>
<dbReference type="STRING" id="154538.A0A1M2VZF0"/>
<dbReference type="OrthoDB" id="414418at2759"/>